<keyword evidence="11" id="KW-1185">Reference proteome</keyword>
<dbReference type="PANTHER" id="PTHR21311">
    <property type="entry name" value="CONSERVED OLIGOMERIC GOLGI COMPLEX COMPONENT 8"/>
    <property type="match status" value="1"/>
</dbReference>
<protein>
    <recommendedName>
        <fullName evidence="3">Conserved oligomeric Golgi complex subunit 8</fullName>
    </recommendedName>
    <alternativeName>
        <fullName evidence="8">Component of oligomeric Golgi complex 8</fullName>
    </alternativeName>
</protein>
<dbReference type="GO" id="GO:0017119">
    <property type="term" value="C:Golgi transport complex"/>
    <property type="evidence" value="ECO:0007669"/>
    <property type="project" value="InterPro"/>
</dbReference>
<proteinExistence type="inferred from homology"/>
<evidence type="ECO:0000256" key="6">
    <source>
        <dbReference type="ARBA" id="ARBA00023034"/>
    </source>
</evidence>
<evidence type="ECO:0000256" key="3">
    <source>
        <dbReference type="ARBA" id="ARBA00020983"/>
    </source>
</evidence>
<sequence length="564" mass="63953">MTSIVSNSGFSDESSLKALLGELSTDLPDNLKRLLQDPLLNDKVLQFLDQVCSIESEDYLSAAPPNPLNDFEGKDEPRTLIQDIAELEAQQRLIDTNLKNLIVQSQSSILDNKRSLNVLNEAFHNEFIPTFKTLWKVVYANESEDSNAKNTNDDQPASKNEIHELESDLDAELAETKLNDGFHSKINKLKEFNYGEDKSKNLNAILGNMDQILDISDLPTLVRSCIKAGYYSEASEISAYTRRLAIRFSDNDFVKVIEEGVQKEIAQMLTGLIRLLRTNMKQSSVIKTMSYLRRIPPFNNMQNADSQLKRILLHARYEFIKLELNSLGPLRDTGQYEIYLKRSIEIIRENCFGSIMSYKNVFPDVADDELGNVDIQLEPNHGTETLSEKGESNSTSTSTPEISRRDDNTDNVVAHIVSKELDERTEKDTNDGQEIKYRSPNELENTGTSNVIHSDTNVGIELTDNRNPVHLLIFDFVNHVLLELEEVIKSSWLNIKEPTVKDGLSLQLIYCAQSLGRIDVSFSELMTTVILNSKITGTKDYLVDRHLWTRALEKQKQLSKSLLK</sequence>
<evidence type="ECO:0000256" key="5">
    <source>
        <dbReference type="ARBA" id="ARBA00022927"/>
    </source>
</evidence>
<reference evidence="10" key="2">
    <citation type="submission" date="2021-01" db="EMBL/GenBank/DDBJ databases">
        <authorList>
            <person name="Schikora-Tamarit M.A."/>
        </authorList>
    </citation>
    <scope>NUCLEOTIDE SEQUENCE</scope>
    <source>
        <strain evidence="10">CBS6341</strain>
    </source>
</reference>
<evidence type="ECO:0000256" key="4">
    <source>
        <dbReference type="ARBA" id="ARBA00022448"/>
    </source>
</evidence>
<dbReference type="PANTHER" id="PTHR21311:SF0">
    <property type="entry name" value="CONSERVED OLIGOMERIC GOLGI COMPLEX SUBUNIT 8"/>
    <property type="match status" value="1"/>
</dbReference>
<evidence type="ECO:0000256" key="1">
    <source>
        <dbReference type="ARBA" id="ARBA00004395"/>
    </source>
</evidence>
<feature type="compositionally biased region" description="Polar residues" evidence="9">
    <location>
        <begin position="392"/>
        <end position="401"/>
    </location>
</feature>
<comment type="caution">
    <text evidence="10">The sequence shown here is derived from an EMBL/GenBank/DDBJ whole genome shotgun (WGS) entry which is preliminary data.</text>
</comment>
<keyword evidence="7" id="KW-0472">Membrane</keyword>
<evidence type="ECO:0000256" key="7">
    <source>
        <dbReference type="ARBA" id="ARBA00023136"/>
    </source>
</evidence>
<evidence type="ECO:0000313" key="10">
    <source>
        <dbReference type="EMBL" id="KAH3672033.1"/>
    </source>
</evidence>
<dbReference type="Pfam" id="PF04124">
    <property type="entry name" value="Dor1"/>
    <property type="match status" value="1"/>
</dbReference>
<feature type="region of interest" description="Disordered" evidence="9">
    <location>
        <begin position="381"/>
        <end position="409"/>
    </location>
</feature>
<dbReference type="GO" id="GO:0006891">
    <property type="term" value="P:intra-Golgi vesicle-mediated transport"/>
    <property type="evidence" value="ECO:0007669"/>
    <property type="project" value="TreeGrafter"/>
</dbReference>
<dbReference type="GO" id="GO:0032258">
    <property type="term" value="P:cytoplasm to vacuole targeting by the Cvt pathway"/>
    <property type="evidence" value="ECO:0007669"/>
    <property type="project" value="TreeGrafter"/>
</dbReference>
<evidence type="ECO:0000256" key="9">
    <source>
        <dbReference type="SAM" id="MobiDB-lite"/>
    </source>
</evidence>
<dbReference type="EMBL" id="JAEUBF010001246">
    <property type="protein sequence ID" value="KAH3672033.1"/>
    <property type="molecule type" value="Genomic_DNA"/>
</dbReference>
<evidence type="ECO:0000256" key="8">
    <source>
        <dbReference type="ARBA" id="ARBA00031347"/>
    </source>
</evidence>
<keyword evidence="4" id="KW-0813">Transport</keyword>
<dbReference type="OrthoDB" id="1661054at2759"/>
<name>A0A9P8TA43_9ASCO</name>
<gene>
    <name evidence="10" type="ORF">WICMUC_004480</name>
</gene>
<comment type="similarity">
    <text evidence="2">Belongs to the COG8 family.</text>
</comment>
<comment type="subcellular location">
    <subcellularLocation>
        <location evidence="1">Golgi apparatus membrane</location>
        <topology evidence="1">Peripheral membrane protein</topology>
    </subcellularLocation>
</comment>
<dbReference type="GO" id="GO:0000139">
    <property type="term" value="C:Golgi membrane"/>
    <property type="evidence" value="ECO:0007669"/>
    <property type="project" value="UniProtKB-SubCell"/>
</dbReference>
<keyword evidence="6" id="KW-0333">Golgi apparatus</keyword>
<accession>A0A9P8TA43</accession>
<organism evidence="10 11">
    <name type="scientific">Wickerhamomyces mucosus</name>
    <dbReference type="NCBI Taxonomy" id="1378264"/>
    <lineage>
        <taxon>Eukaryota</taxon>
        <taxon>Fungi</taxon>
        <taxon>Dikarya</taxon>
        <taxon>Ascomycota</taxon>
        <taxon>Saccharomycotina</taxon>
        <taxon>Saccharomycetes</taxon>
        <taxon>Phaffomycetales</taxon>
        <taxon>Wickerhamomycetaceae</taxon>
        <taxon>Wickerhamomyces</taxon>
    </lineage>
</organism>
<dbReference type="Proteomes" id="UP000769528">
    <property type="component" value="Unassembled WGS sequence"/>
</dbReference>
<dbReference type="AlphaFoldDB" id="A0A9P8TA43"/>
<keyword evidence="5" id="KW-0653">Protein transport</keyword>
<evidence type="ECO:0000256" key="2">
    <source>
        <dbReference type="ARBA" id="ARBA00006419"/>
    </source>
</evidence>
<dbReference type="InterPro" id="IPR007255">
    <property type="entry name" value="COG8"/>
</dbReference>
<evidence type="ECO:0000313" key="11">
    <source>
        <dbReference type="Proteomes" id="UP000769528"/>
    </source>
</evidence>
<reference evidence="10" key="1">
    <citation type="journal article" date="2021" name="Open Biol.">
        <title>Shared evolutionary footprints suggest mitochondrial oxidative damage underlies multiple complex I losses in fungi.</title>
        <authorList>
            <person name="Schikora-Tamarit M.A."/>
            <person name="Marcet-Houben M."/>
            <person name="Nosek J."/>
            <person name="Gabaldon T."/>
        </authorList>
    </citation>
    <scope>NUCLEOTIDE SEQUENCE</scope>
    <source>
        <strain evidence="10">CBS6341</strain>
    </source>
</reference>